<feature type="compositionally biased region" description="Basic and acidic residues" evidence="3">
    <location>
        <begin position="10"/>
        <end position="30"/>
    </location>
</feature>
<name>A0A1M5BL70_9BACL</name>
<evidence type="ECO:0000256" key="2">
    <source>
        <dbReference type="PROSITE-ProRule" id="PRU00335"/>
    </source>
</evidence>
<dbReference type="GO" id="GO:0006355">
    <property type="term" value="P:regulation of DNA-templated transcription"/>
    <property type="evidence" value="ECO:0007669"/>
    <property type="project" value="UniProtKB-ARBA"/>
</dbReference>
<dbReference type="PANTHER" id="PTHR30328">
    <property type="entry name" value="TRANSCRIPTIONAL REPRESSOR"/>
    <property type="match status" value="1"/>
</dbReference>
<protein>
    <submittedName>
        <fullName evidence="5">Transcriptional regulator, TetR family</fullName>
    </submittedName>
</protein>
<evidence type="ECO:0000313" key="5">
    <source>
        <dbReference type="EMBL" id="SHF43229.1"/>
    </source>
</evidence>
<evidence type="ECO:0000256" key="3">
    <source>
        <dbReference type="SAM" id="MobiDB-lite"/>
    </source>
</evidence>
<gene>
    <name evidence="5" type="ORF">SAMN05444392_1262</name>
</gene>
<evidence type="ECO:0000256" key="1">
    <source>
        <dbReference type="ARBA" id="ARBA00023125"/>
    </source>
</evidence>
<evidence type="ECO:0000259" key="4">
    <source>
        <dbReference type="PROSITE" id="PS50977"/>
    </source>
</evidence>
<dbReference type="InterPro" id="IPR050109">
    <property type="entry name" value="HTH-type_TetR-like_transc_reg"/>
</dbReference>
<dbReference type="Gene3D" id="1.10.357.10">
    <property type="entry name" value="Tetracycline Repressor, domain 2"/>
    <property type="match status" value="1"/>
</dbReference>
<dbReference type="GO" id="GO:0003677">
    <property type="term" value="F:DNA binding"/>
    <property type="evidence" value="ECO:0007669"/>
    <property type="project" value="UniProtKB-UniRule"/>
</dbReference>
<dbReference type="AlphaFoldDB" id="A0A1M5BL70"/>
<dbReference type="InterPro" id="IPR001647">
    <property type="entry name" value="HTH_TetR"/>
</dbReference>
<dbReference type="PROSITE" id="PS50977">
    <property type="entry name" value="HTH_TETR_2"/>
    <property type="match status" value="1"/>
</dbReference>
<evidence type="ECO:0000313" key="6">
    <source>
        <dbReference type="Proteomes" id="UP000184476"/>
    </source>
</evidence>
<organism evidence="5 6">
    <name type="scientific">Seinonella peptonophila</name>
    <dbReference type="NCBI Taxonomy" id="112248"/>
    <lineage>
        <taxon>Bacteria</taxon>
        <taxon>Bacillati</taxon>
        <taxon>Bacillota</taxon>
        <taxon>Bacilli</taxon>
        <taxon>Bacillales</taxon>
        <taxon>Thermoactinomycetaceae</taxon>
        <taxon>Seinonella</taxon>
    </lineage>
</organism>
<feature type="DNA-binding region" description="H-T-H motif" evidence="2">
    <location>
        <begin position="51"/>
        <end position="70"/>
    </location>
</feature>
<dbReference type="STRING" id="112248.SAMN05444392_1262"/>
<feature type="domain" description="HTH tetR-type" evidence="4">
    <location>
        <begin position="28"/>
        <end position="88"/>
    </location>
</feature>
<dbReference type="OrthoDB" id="9814200at2"/>
<dbReference type="PRINTS" id="PR00455">
    <property type="entry name" value="HTHTETR"/>
</dbReference>
<proteinExistence type="predicted"/>
<dbReference type="SUPFAM" id="SSF48498">
    <property type="entry name" value="Tetracyclin repressor-like, C-terminal domain"/>
    <property type="match status" value="1"/>
</dbReference>
<reference evidence="5 6" key="1">
    <citation type="submission" date="2016-11" db="EMBL/GenBank/DDBJ databases">
        <authorList>
            <person name="Jaros S."/>
            <person name="Januszkiewicz K."/>
            <person name="Wedrychowicz H."/>
        </authorList>
    </citation>
    <scope>NUCLEOTIDE SEQUENCE [LARGE SCALE GENOMIC DNA]</scope>
    <source>
        <strain evidence="5 6">DSM 44666</strain>
    </source>
</reference>
<keyword evidence="6" id="KW-1185">Reference proteome</keyword>
<sequence>MSNKKQTTPKKNDRPRRSPSADRQRDAERSRRLLLASALDEFSEKGFAGARTENIAARAGVNKQLITYYFGGKEGLYRAVGEQWLELEQDFTKPGMPFDELIDAYARNIDPKMARLLVWEGLRPTHTTEHEDPVGNDDESVADLRKRQQAGEIASELDPRFTILAMMGAQLVPIATPQLARRLTGLDPESPEFMKEYRVFLQQLVERLK</sequence>
<dbReference type="InterPro" id="IPR036271">
    <property type="entry name" value="Tet_transcr_reg_TetR-rel_C_sf"/>
</dbReference>
<dbReference type="Pfam" id="PF17926">
    <property type="entry name" value="TetR_C_21"/>
    <property type="match status" value="1"/>
</dbReference>
<dbReference type="EMBL" id="FQVL01000026">
    <property type="protein sequence ID" value="SHF43229.1"/>
    <property type="molecule type" value="Genomic_DNA"/>
</dbReference>
<feature type="region of interest" description="Disordered" evidence="3">
    <location>
        <begin position="1"/>
        <end position="30"/>
    </location>
</feature>
<dbReference type="Proteomes" id="UP000184476">
    <property type="component" value="Unassembled WGS sequence"/>
</dbReference>
<dbReference type="SUPFAM" id="SSF46689">
    <property type="entry name" value="Homeodomain-like"/>
    <property type="match status" value="1"/>
</dbReference>
<accession>A0A1M5BL70</accession>
<dbReference type="InterPro" id="IPR009057">
    <property type="entry name" value="Homeodomain-like_sf"/>
</dbReference>
<dbReference type="InterPro" id="IPR041467">
    <property type="entry name" value="Sco4008_C"/>
</dbReference>
<dbReference type="Pfam" id="PF00440">
    <property type="entry name" value="TetR_N"/>
    <property type="match status" value="1"/>
</dbReference>
<keyword evidence="1 2" id="KW-0238">DNA-binding</keyword>
<dbReference type="PANTHER" id="PTHR30328:SF54">
    <property type="entry name" value="HTH-TYPE TRANSCRIPTIONAL REPRESSOR SCO4008"/>
    <property type="match status" value="1"/>
</dbReference>